<name>A0ABW8CIJ8_9ACTN</name>
<dbReference type="EMBL" id="JBITYG010000017">
    <property type="protein sequence ID" value="MFI9106284.1"/>
    <property type="molecule type" value="Genomic_DNA"/>
</dbReference>
<dbReference type="PANTHER" id="PTHR40086:SF1">
    <property type="entry name" value="CELL CYCLE REGULATOR CCRZ"/>
    <property type="match status" value="1"/>
</dbReference>
<feature type="domain" description="Aminoglycoside phosphotransferase" evidence="1">
    <location>
        <begin position="79"/>
        <end position="288"/>
    </location>
</feature>
<dbReference type="PANTHER" id="PTHR40086">
    <property type="entry name" value="PHOSPHOTRANSFERASE YTMP-RELATED"/>
    <property type="match status" value="1"/>
</dbReference>
<sequence>MASLTTGRDRLLSAAGEWDGLRRLATDQGTCMSGYHNLNHVVEIPSHLAELLGIPPATKVKLRTPRSDSLTVVERVWSDEGAVLDALAGLPGIADTPRCFARRDGFSVHEYVEGATLSQLCSPGKPLEDRFLDQIVEQLAAFTRVPAAALPPLPARWARDGDSRAFLRGRADFAEREVRARNWSEFGSLFTELGVPEDALRGLRDRLPAMASRPFALLHADLHRDNLIVREGSGELCLVDWELAMWGDPLHDLAVHLVRMRYPPEQEREVIERWRCAVGAATPRAVRGLDADLPAYLGYEHAQSLFADTLRIARALAPNPEPGRVEAGASLVRGALLVAEEPLRLVGVPTLTEVARALVRWCRRADRHAAPVTAGRGPSTWPGR</sequence>
<accession>A0ABW8CIJ8</accession>
<keyword evidence="3" id="KW-1185">Reference proteome</keyword>
<dbReference type="InterPro" id="IPR011009">
    <property type="entry name" value="Kinase-like_dom_sf"/>
</dbReference>
<organism evidence="2 3">
    <name type="scientific">Streptomyces fildesensis</name>
    <dbReference type="NCBI Taxonomy" id="375757"/>
    <lineage>
        <taxon>Bacteria</taxon>
        <taxon>Bacillati</taxon>
        <taxon>Actinomycetota</taxon>
        <taxon>Actinomycetes</taxon>
        <taxon>Kitasatosporales</taxon>
        <taxon>Streptomycetaceae</taxon>
        <taxon>Streptomyces</taxon>
    </lineage>
</organism>
<evidence type="ECO:0000259" key="1">
    <source>
        <dbReference type="Pfam" id="PF01636"/>
    </source>
</evidence>
<gene>
    <name evidence="2" type="ORF">ACIGXA_37850</name>
</gene>
<evidence type="ECO:0000313" key="3">
    <source>
        <dbReference type="Proteomes" id="UP001614394"/>
    </source>
</evidence>
<evidence type="ECO:0000313" key="2">
    <source>
        <dbReference type="EMBL" id="MFI9106284.1"/>
    </source>
</evidence>
<proteinExistence type="predicted"/>
<dbReference type="InterPro" id="IPR002575">
    <property type="entry name" value="Aminoglycoside_PTrfase"/>
</dbReference>
<dbReference type="Pfam" id="PF01636">
    <property type="entry name" value="APH"/>
    <property type="match status" value="1"/>
</dbReference>
<reference evidence="2 3" key="1">
    <citation type="submission" date="2024-10" db="EMBL/GenBank/DDBJ databases">
        <title>The Natural Products Discovery Center: Release of the First 8490 Sequenced Strains for Exploring Actinobacteria Biosynthetic Diversity.</title>
        <authorList>
            <person name="Kalkreuter E."/>
            <person name="Kautsar S.A."/>
            <person name="Yang D."/>
            <person name="Bader C.D."/>
            <person name="Teijaro C.N."/>
            <person name="Fluegel L."/>
            <person name="Davis C.M."/>
            <person name="Simpson J.R."/>
            <person name="Lauterbach L."/>
            <person name="Steele A.D."/>
            <person name="Gui C."/>
            <person name="Meng S."/>
            <person name="Li G."/>
            <person name="Viehrig K."/>
            <person name="Ye F."/>
            <person name="Su P."/>
            <person name="Kiefer A.F."/>
            <person name="Nichols A."/>
            <person name="Cepeda A.J."/>
            <person name="Yan W."/>
            <person name="Fan B."/>
            <person name="Jiang Y."/>
            <person name="Adhikari A."/>
            <person name="Zheng C.-J."/>
            <person name="Schuster L."/>
            <person name="Cowan T.M."/>
            <person name="Smanski M.J."/>
            <person name="Chevrette M.G."/>
            <person name="De Carvalho L.P.S."/>
            <person name="Shen B."/>
        </authorList>
    </citation>
    <scope>NUCLEOTIDE SEQUENCE [LARGE SCALE GENOMIC DNA]</scope>
    <source>
        <strain evidence="2 3">NPDC053399</strain>
    </source>
</reference>
<keyword evidence="2" id="KW-0808">Transferase</keyword>
<dbReference type="Proteomes" id="UP001614394">
    <property type="component" value="Unassembled WGS sequence"/>
</dbReference>
<dbReference type="Gene3D" id="3.90.1200.10">
    <property type="match status" value="1"/>
</dbReference>
<dbReference type="EC" id="2.7.1.-" evidence="2"/>
<dbReference type="RefSeq" id="WP_399657696.1">
    <property type="nucleotide sequence ID" value="NZ_JBITYG010000017.1"/>
</dbReference>
<dbReference type="InterPro" id="IPR052077">
    <property type="entry name" value="CcrZ_PhaseVar_Mediator"/>
</dbReference>
<protein>
    <submittedName>
        <fullName evidence="2">Aminoglycoside phosphotransferase family protein</fullName>
        <ecNumber evidence="2">2.7.1.-</ecNumber>
    </submittedName>
</protein>
<dbReference type="SUPFAM" id="SSF56112">
    <property type="entry name" value="Protein kinase-like (PK-like)"/>
    <property type="match status" value="1"/>
</dbReference>
<dbReference type="GO" id="GO:0016740">
    <property type="term" value="F:transferase activity"/>
    <property type="evidence" value="ECO:0007669"/>
    <property type="project" value="UniProtKB-KW"/>
</dbReference>
<comment type="caution">
    <text evidence="2">The sequence shown here is derived from an EMBL/GenBank/DDBJ whole genome shotgun (WGS) entry which is preliminary data.</text>
</comment>